<dbReference type="Proteomes" id="UP000594464">
    <property type="component" value="Chromosome"/>
</dbReference>
<feature type="transmembrane region" description="Helical" evidence="1">
    <location>
        <begin position="99"/>
        <end position="116"/>
    </location>
</feature>
<keyword evidence="1" id="KW-1133">Transmembrane helix</keyword>
<dbReference type="EMBL" id="CP048620">
    <property type="protein sequence ID" value="QPJ65339.1"/>
    <property type="molecule type" value="Genomic_DNA"/>
</dbReference>
<evidence type="ECO:0000256" key="1">
    <source>
        <dbReference type="SAM" id="Phobius"/>
    </source>
</evidence>
<keyword evidence="1" id="KW-0472">Membrane</keyword>
<proteinExistence type="predicted"/>
<accession>A0A7T0C2H0</accession>
<dbReference type="KEGG" id="nva:G3M78_08020"/>
<name>A0A7T0C2H0_9BACT</name>
<feature type="transmembrane region" description="Helical" evidence="1">
    <location>
        <begin position="177"/>
        <end position="196"/>
    </location>
</feature>
<feature type="transmembrane region" description="Helical" evidence="1">
    <location>
        <begin position="279"/>
        <end position="300"/>
    </location>
</feature>
<evidence type="ECO:0000313" key="2">
    <source>
        <dbReference type="EMBL" id="QPJ65339.1"/>
    </source>
</evidence>
<reference evidence="3" key="1">
    <citation type="submission" date="2020-02" db="EMBL/GenBank/DDBJ databases">
        <title>Genomic and physiological characterization of two novel Nitrospinaceae genera.</title>
        <authorList>
            <person name="Mueller A.J."/>
            <person name="Jung M.-Y."/>
            <person name="Strachan C.R."/>
            <person name="Herbold C.W."/>
            <person name="Kirkegaard R.H."/>
            <person name="Daims H."/>
        </authorList>
    </citation>
    <scope>NUCLEOTIDE SEQUENCE [LARGE SCALE GENOMIC DNA]</scope>
</reference>
<feature type="transmembrane region" description="Helical" evidence="1">
    <location>
        <begin position="598"/>
        <end position="620"/>
    </location>
</feature>
<dbReference type="AlphaFoldDB" id="A0A7T0C2H0"/>
<feature type="transmembrane region" description="Helical" evidence="1">
    <location>
        <begin position="147"/>
        <end position="165"/>
    </location>
</feature>
<feature type="transmembrane region" description="Helical" evidence="1">
    <location>
        <begin position="77"/>
        <end position="93"/>
    </location>
</feature>
<feature type="transmembrane region" description="Helical" evidence="1">
    <location>
        <begin position="46"/>
        <end position="65"/>
    </location>
</feature>
<organism evidence="2 3">
    <name type="scientific">Candidatus Nitrohelix vancouverensis</name>
    <dbReference type="NCBI Taxonomy" id="2705534"/>
    <lineage>
        <taxon>Bacteria</taxon>
        <taxon>Pseudomonadati</taxon>
        <taxon>Nitrospinota/Tectimicrobiota group</taxon>
        <taxon>Nitrospinota</taxon>
        <taxon>Nitrospinia</taxon>
        <taxon>Nitrospinales</taxon>
        <taxon>Nitrospinaceae</taxon>
        <taxon>Candidatus Nitrohelix</taxon>
    </lineage>
</organism>
<gene>
    <name evidence="2" type="ORF">G3M78_08020</name>
</gene>
<protein>
    <submittedName>
        <fullName evidence="2">YfhO family protein</fullName>
    </submittedName>
</protein>
<dbReference type="InterPro" id="IPR018580">
    <property type="entry name" value="Uncharacterised_YfhO"/>
</dbReference>
<keyword evidence="1" id="KW-0812">Transmembrane</keyword>
<feature type="transmembrane region" description="Helical" evidence="1">
    <location>
        <begin position="352"/>
        <end position="372"/>
    </location>
</feature>
<dbReference type="Pfam" id="PF09586">
    <property type="entry name" value="YfhO"/>
    <property type="match status" value="1"/>
</dbReference>
<feature type="transmembrane region" description="Helical" evidence="1">
    <location>
        <begin position="249"/>
        <end position="267"/>
    </location>
</feature>
<feature type="transmembrane region" description="Helical" evidence="1">
    <location>
        <begin position="123"/>
        <end position="141"/>
    </location>
</feature>
<evidence type="ECO:0000313" key="3">
    <source>
        <dbReference type="Proteomes" id="UP000594464"/>
    </source>
</evidence>
<sequence length="662" mass="75761">MHNEIPSWTPFIVYGMPTDFEFVRILTSGKYLTGLMGWLLHVEDVLLLYSVAVLAEELVLLYGMYKLADRLFQLDATVFYVCLVAVLSIITIRQPGMGYHIYYMYPLMFHLLLSFLEKKDYGYFFGAGIVFVVAQLGGTGYTMPLQLATLFCFFLCAALAHVRELKDFVALDDRRRRSFLVSLVLLSLVSIAYYRFATLSMETLESVSFLRDPETSKVSLKTFLYYGNTLNLSTVIYDMLWPVAFKEDFPSLYIGAIPLFFCVYAVFKVRDWRFYSMMLTGIFLFTFAMGPGAPLAVLLYDYFPFMQYYRHVSYAVGGLIIIFAIMSGYGFDKFFTSSSVETKLSRSRPENIVIGLTLFNLAMFQMMTDVYYHNKSHLGRQAVIDSDFYNAHPYAYQSARNISRSLLDSNRLRGRQRKILFNNIFIFGSLDYRLYNHLQWDVCLIPARIDFADKDVVQLFDEHDVALFKVNGGWLNQSESIYSNQELLYKLGCDTPKMRIVENVEVAGNALKTVGMEMNPPESVKMLDYRANSVKVALRNPFDEKSYLYYADAWDEGWSASVNGKPTALLKANTAFKAVAIPAGQSIVEFNYEAPHKILRWILIVYGLAFMSWVVMGLLIEMMRTLASRDKEIPAPIADVEKREDEVLCESPDAAKKSEGES</sequence>
<feature type="transmembrane region" description="Helical" evidence="1">
    <location>
        <begin position="312"/>
        <end position="331"/>
    </location>
</feature>